<evidence type="ECO:0000256" key="1">
    <source>
        <dbReference type="SAM" id="Phobius"/>
    </source>
</evidence>
<organism evidence="2 3">
    <name type="scientific">Serratia rubidaea</name>
    <name type="common">Serratia marinorubra</name>
    <dbReference type="NCBI Taxonomy" id="61652"/>
    <lineage>
        <taxon>Bacteria</taxon>
        <taxon>Pseudomonadati</taxon>
        <taxon>Pseudomonadota</taxon>
        <taxon>Gammaproteobacteria</taxon>
        <taxon>Enterobacterales</taxon>
        <taxon>Yersiniaceae</taxon>
        <taxon>Serratia</taxon>
    </lineage>
</organism>
<sequence length="170" mass="18445">MSSTLTLLSLFGSSFLSATLLPGNSEILLVALLTKSLVAPAWLVLAATLGNTLGGLTNVIIGRLLPALKPQRGLETAQKWLQRFGPAALLLSWLPVVGDLLCVLAGWLRMPWGPVVLFLTIGKALRYVILTMITLQGIFLVALNEVKHNPKRCQAGGERRARCRGRHGWE</sequence>
<dbReference type="PANTHER" id="PTHR42709:SF4">
    <property type="entry name" value="INNER MEMBRANE PROTEIN YQAA"/>
    <property type="match status" value="1"/>
</dbReference>
<keyword evidence="1" id="KW-0472">Membrane</keyword>
<evidence type="ECO:0000313" key="3">
    <source>
        <dbReference type="Proteomes" id="UP000307968"/>
    </source>
</evidence>
<name>A0A4U9HAB4_SERRU</name>
<evidence type="ECO:0000313" key="2">
    <source>
        <dbReference type="EMBL" id="VTP60507.1"/>
    </source>
</evidence>
<feature type="transmembrane region" description="Helical" evidence="1">
    <location>
        <begin position="41"/>
        <end position="66"/>
    </location>
</feature>
<feature type="transmembrane region" description="Helical" evidence="1">
    <location>
        <begin position="124"/>
        <end position="143"/>
    </location>
</feature>
<dbReference type="PANTHER" id="PTHR42709">
    <property type="entry name" value="ALKALINE PHOSPHATASE LIKE PROTEIN"/>
    <property type="match status" value="1"/>
</dbReference>
<dbReference type="InterPro" id="IPR051311">
    <property type="entry name" value="DedA_domain"/>
</dbReference>
<dbReference type="GO" id="GO:0005886">
    <property type="term" value="C:plasma membrane"/>
    <property type="evidence" value="ECO:0007669"/>
    <property type="project" value="UniProtKB-ARBA"/>
</dbReference>
<dbReference type="AlphaFoldDB" id="A0A4U9HAB4"/>
<proteinExistence type="predicted"/>
<keyword evidence="1" id="KW-0812">Transmembrane</keyword>
<gene>
    <name evidence="2" type="primary">yqaA</name>
    <name evidence="2" type="ORF">NCTC12971_00984</name>
</gene>
<dbReference type="Proteomes" id="UP000307968">
    <property type="component" value="Chromosome"/>
</dbReference>
<accession>A0A4U9HAB4</accession>
<keyword evidence="1" id="KW-1133">Transmembrane helix</keyword>
<dbReference type="EMBL" id="LR590463">
    <property type="protein sequence ID" value="VTP60507.1"/>
    <property type="molecule type" value="Genomic_DNA"/>
</dbReference>
<reference evidence="2 3" key="1">
    <citation type="submission" date="2019-05" db="EMBL/GenBank/DDBJ databases">
        <authorList>
            <consortium name="Pathogen Informatics"/>
        </authorList>
    </citation>
    <scope>NUCLEOTIDE SEQUENCE [LARGE SCALE GENOMIC DNA]</scope>
    <source>
        <strain evidence="2 3">NCTC12971</strain>
    </source>
</reference>
<feature type="transmembrane region" description="Helical" evidence="1">
    <location>
        <begin position="87"/>
        <end position="108"/>
    </location>
</feature>
<protein>
    <submittedName>
        <fullName evidence="2">Inner membrane protein yqaA</fullName>
    </submittedName>
</protein>